<reference evidence="3 4" key="1">
    <citation type="submission" date="2019-07" db="EMBL/GenBank/DDBJ databases">
        <title>Genomics analysis of Aphanomyces spp. identifies a new class of oomycete effector associated with host adaptation.</title>
        <authorList>
            <person name="Gaulin E."/>
        </authorList>
    </citation>
    <scope>NUCLEOTIDE SEQUENCE [LARGE SCALE GENOMIC DNA]</scope>
    <source>
        <strain evidence="3 4">ATCC 201684</strain>
    </source>
</reference>
<dbReference type="GO" id="GO:0005524">
    <property type="term" value="F:ATP binding"/>
    <property type="evidence" value="ECO:0007669"/>
    <property type="project" value="InterPro"/>
</dbReference>
<dbReference type="SMART" id="SM00220">
    <property type="entry name" value="S_TKc"/>
    <property type="match status" value="1"/>
</dbReference>
<dbReference type="SUPFAM" id="SSF52058">
    <property type="entry name" value="L domain-like"/>
    <property type="match status" value="1"/>
</dbReference>
<feature type="domain" description="Protein kinase" evidence="2">
    <location>
        <begin position="412"/>
        <end position="739"/>
    </location>
</feature>
<dbReference type="PANTHER" id="PTHR44329">
    <property type="entry name" value="SERINE/THREONINE-PROTEIN KINASE TNNI3K-RELATED"/>
    <property type="match status" value="1"/>
</dbReference>
<dbReference type="InterPro" id="IPR008271">
    <property type="entry name" value="Ser/Thr_kinase_AS"/>
</dbReference>
<dbReference type="InterPro" id="IPR000719">
    <property type="entry name" value="Prot_kinase_dom"/>
</dbReference>
<keyword evidence="1" id="KW-0812">Transmembrane</keyword>
<sequence length="766" mass="83278">MAAAAETVDFSKAFCELSTAKAVQYPVSTLTANCSNVCANEPTTATGFPLRSRSYCLIALGKVFAASNSVPDDYLAITDLQNQRPISTVEALPSQKKTVIFKNLGISSLGKSLGAGNPLTVSLELTYNSIASLADTSFPSGLSNLIVDQNKLVDISNISAPALTSLSVKSNQLVAIPPLNLPKLISLSMDNNSITSLQNITWPVSSNITALSFAGNNITELTPSVNLPASLVTLNLQNNALSRVLLTTLPATLQVVCLGGNANLTSFTVSSAAYNVLKNLNQPHGVASALNTSNCDASSPFASMAQLATTCGSDSQLEKLWDTFSICVQQTAEAAATSTKSNASIIIVCVSLAFIVLLVIATCFIRRRARHVPHWYEEVDNKYYGLVDESHLDSDIRYDEMYAPFHIPAQTIERHQILARGGFGIVYLATLHPSPAYPVITSPVTVAMKRMLPEKACEVHAVEDFMEEIRLNARLYHKNIVKFIGFSWTTLQNLSALTEYMDNGDLWSYMTAVRPFGWDVHPSIRLRHDHSSSVMFSKSSFTNSVLSLASKPEVFDDTASTRASTSPASLSKFTVLCDVVEAIVYLHSMDPPIIHRDLKTKNVLLNTHGVAKLTDFGVSRETSEDTMTAEIGTVAWIAPEVLKGVYYSEKADIYSLGVMISEMDTVEVPYGNLDQIFPEFQAPMDIHTAKTRIAMLVVAGDLRPTITTACPPSVADVAARCLSYDPDRRPHIYQVWDWLKQIKQAMPSSTTTSSSLSSALPFEKKI</sequence>
<dbReference type="PROSITE" id="PS50011">
    <property type="entry name" value="PROTEIN_KINASE_DOM"/>
    <property type="match status" value="1"/>
</dbReference>
<dbReference type="EMBL" id="VJMJ01000319">
    <property type="protein sequence ID" value="KAF0722945.1"/>
    <property type="molecule type" value="Genomic_DNA"/>
</dbReference>
<proteinExistence type="predicted"/>
<dbReference type="InterPro" id="IPR001245">
    <property type="entry name" value="Ser-Thr/Tyr_kinase_cat_dom"/>
</dbReference>
<dbReference type="InterPro" id="IPR011009">
    <property type="entry name" value="Kinase-like_dom_sf"/>
</dbReference>
<organism evidence="3 4">
    <name type="scientific">Aphanomyces euteiches</name>
    <dbReference type="NCBI Taxonomy" id="100861"/>
    <lineage>
        <taxon>Eukaryota</taxon>
        <taxon>Sar</taxon>
        <taxon>Stramenopiles</taxon>
        <taxon>Oomycota</taxon>
        <taxon>Saprolegniomycetes</taxon>
        <taxon>Saprolegniales</taxon>
        <taxon>Verrucalvaceae</taxon>
        <taxon>Aphanomyces</taxon>
    </lineage>
</organism>
<accession>A0A6G0W768</accession>
<comment type="caution">
    <text evidence="3">The sequence shown here is derived from an EMBL/GenBank/DDBJ whole genome shotgun (WGS) entry which is preliminary data.</text>
</comment>
<keyword evidence="1" id="KW-1133">Transmembrane helix</keyword>
<evidence type="ECO:0000313" key="4">
    <source>
        <dbReference type="Proteomes" id="UP000481153"/>
    </source>
</evidence>
<dbReference type="InterPro" id="IPR051681">
    <property type="entry name" value="Ser/Thr_Kinases-Pseudokinases"/>
</dbReference>
<evidence type="ECO:0000256" key="1">
    <source>
        <dbReference type="SAM" id="Phobius"/>
    </source>
</evidence>
<dbReference type="Gene3D" id="1.10.510.10">
    <property type="entry name" value="Transferase(Phosphotransferase) domain 1"/>
    <property type="match status" value="2"/>
</dbReference>
<dbReference type="SUPFAM" id="SSF56112">
    <property type="entry name" value="Protein kinase-like (PK-like)"/>
    <property type="match status" value="1"/>
</dbReference>
<name>A0A6G0W768_9STRA</name>
<dbReference type="GO" id="GO:0004674">
    <property type="term" value="F:protein serine/threonine kinase activity"/>
    <property type="evidence" value="ECO:0007669"/>
    <property type="project" value="TreeGrafter"/>
</dbReference>
<dbReference type="VEuPathDB" id="FungiDB:AeMF1_001365"/>
<dbReference type="Pfam" id="PF07714">
    <property type="entry name" value="PK_Tyr_Ser-Thr"/>
    <property type="match status" value="1"/>
</dbReference>
<dbReference type="Proteomes" id="UP000481153">
    <property type="component" value="Unassembled WGS sequence"/>
</dbReference>
<dbReference type="AlphaFoldDB" id="A0A6G0W768"/>
<keyword evidence="1" id="KW-0472">Membrane</keyword>
<dbReference type="PROSITE" id="PS00108">
    <property type="entry name" value="PROTEIN_KINASE_ST"/>
    <property type="match status" value="1"/>
</dbReference>
<evidence type="ECO:0000259" key="2">
    <source>
        <dbReference type="PROSITE" id="PS50011"/>
    </source>
</evidence>
<feature type="transmembrane region" description="Helical" evidence="1">
    <location>
        <begin position="345"/>
        <end position="365"/>
    </location>
</feature>
<dbReference type="InterPro" id="IPR032675">
    <property type="entry name" value="LRR_dom_sf"/>
</dbReference>
<keyword evidence="4" id="KW-1185">Reference proteome</keyword>
<dbReference type="Gene3D" id="3.80.10.10">
    <property type="entry name" value="Ribonuclease Inhibitor"/>
    <property type="match status" value="1"/>
</dbReference>
<evidence type="ECO:0000313" key="3">
    <source>
        <dbReference type="EMBL" id="KAF0722945.1"/>
    </source>
</evidence>
<dbReference type="PANTHER" id="PTHR44329:SF214">
    <property type="entry name" value="PROTEIN KINASE DOMAIN-CONTAINING PROTEIN"/>
    <property type="match status" value="1"/>
</dbReference>
<gene>
    <name evidence="3" type="ORF">Ae201684_018022</name>
</gene>
<protein>
    <recommendedName>
        <fullName evidence="2">Protein kinase domain-containing protein</fullName>
    </recommendedName>
</protein>